<organism evidence="1 2">
    <name type="scientific">Jannaschia aquimarina</name>
    <dbReference type="NCBI Taxonomy" id="935700"/>
    <lineage>
        <taxon>Bacteria</taxon>
        <taxon>Pseudomonadati</taxon>
        <taxon>Pseudomonadota</taxon>
        <taxon>Alphaproteobacteria</taxon>
        <taxon>Rhodobacterales</taxon>
        <taxon>Roseobacteraceae</taxon>
        <taxon>Jannaschia</taxon>
    </lineage>
</organism>
<dbReference type="Proteomes" id="UP000032232">
    <property type="component" value="Unassembled WGS sequence"/>
</dbReference>
<keyword evidence="2" id="KW-1185">Reference proteome</keyword>
<name>A0A0D1CTS0_9RHOB</name>
<protein>
    <submittedName>
        <fullName evidence="1">Uncharacterized protein</fullName>
    </submittedName>
</protein>
<proteinExistence type="predicted"/>
<evidence type="ECO:0000313" key="2">
    <source>
        <dbReference type="Proteomes" id="UP000032232"/>
    </source>
</evidence>
<dbReference type="AlphaFoldDB" id="A0A0D1CTS0"/>
<accession>A0A0D1CTS0</accession>
<sequence>MAASDAGKAYSALCENLAREADTLRKSLASLETAIVTMPDDFVTTSLIDKTQALDRADQTLRDLSRILRRLGDAGPAFPIDVYSNIDQEALRRRLSGSDTPLTNLPAGGVEIF</sequence>
<comment type="caution">
    <text evidence="1">The sequence shown here is derived from an EMBL/GenBank/DDBJ whole genome shotgun (WGS) entry which is preliminary data.</text>
</comment>
<gene>
    <name evidence="1" type="ORF">jaqu_00350</name>
</gene>
<dbReference type="EMBL" id="JYFE01000002">
    <property type="protein sequence ID" value="KIT18172.1"/>
    <property type="molecule type" value="Genomic_DNA"/>
</dbReference>
<dbReference type="RefSeq" id="WP_141134395.1">
    <property type="nucleotide sequence ID" value="NZ_FZPF01000015.1"/>
</dbReference>
<evidence type="ECO:0000313" key="1">
    <source>
        <dbReference type="EMBL" id="KIT18172.1"/>
    </source>
</evidence>
<dbReference type="PATRIC" id="fig|935700.4.peg.38"/>
<reference evidence="1 2" key="1">
    <citation type="submission" date="2015-02" db="EMBL/GenBank/DDBJ databases">
        <title>Genome Sequence of Jannaschia aquimarina DSM28248, a member of the Roseobacter clade.</title>
        <authorList>
            <person name="Voget S."/>
            <person name="Daniel R."/>
        </authorList>
    </citation>
    <scope>NUCLEOTIDE SEQUENCE [LARGE SCALE GENOMIC DNA]</scope>
    <source>
        <strain evidence="1 2">GSW-M26</strain>
    </source>
</reference>